<evidence type="ECO:0000256" key="1">
    <source>
        <dbReference type="ARBA" id="ARBA00038178"/>
    </source>
</evidence>
<keyword evidence="4" id="KW-1185">Reference proteome</keyword>
<evidence type="ECO:0000313" key="3">
    <source>
        <dbReference type="EMBL" id="EPX73033.1"/>
    </source>
</evidence>
<dbReference type="AlphaFoldDB" id="S9PZY9"/>
<dbReference type="VEuPathDB" id="FungiDB:SOCG_00790"/>
<dbReference type="InterPro" id="IPR018307">
    <property type="entry name" value="ABL9/DENND6_dom"/>
</dbReference>
<dbReference type="EMBL" id="KE503207">
    <property type="protein sequence ID" value="EPX73033.1"/>
    <property type="molecule type" value="Genomic_DNA"/>
</dbReference>
<name>S9PZY9_SCHOY</name>
<dbReference type="RefSeq" id="XP_013018664.1">
    <property type="nucleotide sequence ID" value="XM_013163210.1"/>
</dbReference>
<dbReference type="InterPro" id="IPR051731">
    <property type="entry name" value="DENND11/AVL9_GEFs"/>
</dbReference>
<dbReference type="OrthoDB" id="192887at2759"/>
<feature type="domain" description="UDENN" evidence="2">
    <location>
        <begin position="11"/>
        <end position="438"/>
    </location>
</feature>
<dbReference type="HOGENOM" id="CLU_009066_3_1_1"/>
<dbReference type="InterPro" id="IPR037516">
    <property type="entry name" value="Tripartite_DENN"/>
</dbReference>
<evidence type="ECO:0000259" key="2">
    <source>
        <dbReference type="PROSITE" id="PS50211"/>
    </source>
</evidence>
<comment type="similarity">
    <text evidence="1">Belongs to the AVL9 family.</text>
</comment>
<dbReference type="PANTHER" id="PTHR31017:SF1">
    <property type="entry name" value="LATE SECRETORY PATHWAY PROTEIN AVL9 HOMOLOG"/>
    <property type="match status" value="1"/>
</dbReference>
<proteinExistence type="inferred from homology"/>
<evidence type="ECO:0000313" key="4">
    <source>
        <dbReference type="Proteomes" id="UP000016088"/>
    </source>
</evidence>
<dbReference type="Pfam" id="PF09794">
    <property type="entry name" value="Avl9"/>
    <property type="match status" value="1"/>
</dbReference>
<dbReference type="GO" id="GO:0005737">
    <property type="term" value="C:cytoplasm"/>
    <property type="evidence" value="ECO:0007669"/>
    <property type="project" value="TreeGrafter"/>
</dbReference>
<dbReference type="eggNOG" id="KOG3823">
    <property type="taxonomic scope" value="Eukaryota"/>
</dbReference>
<dbReference type="PANTHER" id="PTHR31017">
    <property type="entry name" value="LATE SECRETORY PATHWAY PROTEIN AVL9-RELATED"/>
    <property type="match status" value="1"/>
</dbReference>
<organism evidence="3 4">
    <name type="scientific">Schizosaccharomyces octosporus (strain yFS286)</name>
    <name type="common">Fission yeast</name>
    <name type="synonym">Octosporomyces octosporus</name>
    <dbReference type="NCBI Taxonomy" id="483514"/>
    <lineage>
        <taxon>Eukaryota</taxon>
        <taxon>Fungi</taxon>
        <taxon>Dikarya</taxon>
        <taxon>Ascomycota</taxon>
        <taxon>Taphrinomycotina</taxon>
        <taxon>Schizosaccharomycetes</taxon>
        <taxon>Schizosaccharomycetales</taxon>
        <taxon>Schizosaccharomycetaceae</taxon>
        <taxon>Schizosaccharomyces</taxon>
    </lineage>
</organism>
<sequence length="478" mass="54414">MDDYITTSIVYCMVTVDFHHIRGPEIEHVFPQSIELPKEWSILPFLCLPDGAHMQEKDFVYFTLPYPNPQHSTAFGLACSRQLSINHVKNLPSDVTRPSIQKAVVLICSTPQFGHIKDNLEIVTDAYFSQNDFSNLSILHDFYESLVNKGPQLQVSLGVNSKDVFLCWKQNTLVLLKLVLLGKKVLVYDRVAERLGNLQYSLLSLIPNMLLSLHDSADPSSNYLQSTLSKPSSLKTSDRDSLMAYIGFPLLLFGEKSMFSPYIPLQQVHILESCSTRSWLAGSTNTLIMLNQNKMADVVVRADTEEIFYKDNSLRSLVNLTRADKRWMDDVLSVISAHEEKSLPEYEGNNEWLRAQFEAYIFGFLSTIKYYSFLNSRDENELQKYNSLPSTDCISDYGQTFLDEWMKTATYAAWNPIADDDMFDVVLAQHPSCQTRPQKLSTRLSGFLSSIRNSQLYKTSVEPSAMQTSSHSHPNNEK</sequence>
<accession>S9PZY9</accession>
<gene>
    <name evidence="3" type="ORF">SOCG_00790</name>
</gene>
<dbReference type="Proteomes" id="UP000016088">
    <property type="component" value="Unassembled WGS sequence"/>
</dbReference>
<dbReference type="OMA" id="IRTQFRV"/>
<dbReference type="PROSITE" id="PS50211">
    <property type="entry name" value="DENN"/>
    <property type="match status" value="1"/>
</dbReference>
<protein>
    <submittedName>
        <fullName evidence="3">LAlv9 family protein</fullName>
    </submittedName>
</protein>
<dbReference type="GeneID" id="25029774"/>
<reference evidence="3 4" key="1">
    <citation type="journal article" date="2011" name="Science">
        <title>Comparative functional genomics of the fission yeasts.</title>
        <authorList>
            <person name="Rhind N."/>
            <person name="Chen Z."/>
            <person name="Yassour M."/>
            <person name="Thompson D.A."/>
            <person name="Haas B.J."/>
            <person name="Habib N."/>
            <person name="Wapinski I."/>
            <person name="Roy S."/>
            <person name="Lin M.F."/>
            <person name="Heiman D.I."/>
            <person name="Young S.K."/>
            <person name="Furuya K."/>
            <person name="Guo Y."/>
            <person name="Pidoux A."/>
            <person name="Chen H.M."/>
            <person name="Robbertse B."/>
            <person name="Goldberg J.M."/>
            <person name="Aoki K."/>
            <person name="Bayne E.H."/>
            <person name="Berlin A.M."/>
            <person name="Desjardins C.A."/>
            <person name="Dobbs E."/>
            <person name="Dukaj L."/>
            <person name="Fan L."/>
            <person name="FitzGerald M.G."/>
            <person name="French C."/>
            <person name="Gujja S."/>
            <person name="Hansen K."/>
            <person name="Keifenheim D."/>
            <person name="Levin J.Z."/>
            <person name="Mosher R.A."/>
            <person name="Mueller C.A."/>
            <person name="Pfiffner J."/>
            <person name="Priest M."/>
            <person name="Russ C."/>
            <person name="Smialowska A."/>
            <person name="Swoboda P."/>
            <person name="Sykes S.M."/>
            <person name="Vaughn M."/>
            <person name="Vengrova S."/>
            <person name="Yoder R."/>
            <person name="Zeng Q."/>
            <person name="Allshire R."/>
            <person name="Baulcombe D."/>
            <person name="Birren B.W."/>
            <person name="Brown W."/>
            <person name="Ekwall K."/>
            <person name="Kellis M."/>
            <person name="Leatherwood J."/>
            <person name="Levin H."/>
            <person name="Margalit H."/>
            <person name="Martienssen R."/>
            <person name="Nieduszynski C.A."/>
            <person name="Spatafora J.W."/>
            <person name="Friedman N."/>
            <person name="Dalgaard J.Z."/>
            <person name="Baumann P."/>
            <person name="Niki H."/>
            <person name="Regev A."/>
            <person name="Nusbaum C."/>
        </authorList>
    </citation>
    <scope>NUCLEOTIDE SEQUENCE [LARGE SCALE GENOMIC DNA]</scope>
    <source>
        <strain evidence="4">yFS286</strain>
    </source>
</reference>